<feature type="region of interest" description="Disordered" evidence="1">
    <location>
        <begin position="2105"/>
        <end position="2128"/>
    </location>
</feature>
<feature type="domain" description="Sacsin/Nov" evidence="2">
    <location>
        <begin position="740"/>
        <end position="984"/>
    </location>
</feature>
<dbReference type="STRING" id="7574.A0A2R2MKP7"/>
<dbReference type="PANTHER" id="PTHR15600:SF42">
    <property type="entry name" value="SACSIN"/>
    <property type="match status" value="1"/>
</dbReference>
<protein>
    <submittedName>
        <fullName evidence="4">Sacsin-like</fullName>
    </submittedName>
</protein>
<feature type="domain" description="Sacsin/Nov" evidence="2">
    <location>
        <begin position="1776"/>
        <end position="2031"/>
    </location>
</feature>
<dbReference type="OrthoDB" id="1262810at2759"/>
<dbReference type="GO" id="GO:0030544">
    <property type="term" value="F:Hsp70 protein binding"/>
    <property type="evidence" value="ECO:0007669"/>
    <property type="project" value="TreeGrafter"/>
</dbReference>
<dbReference type="Gene3D" id="3.30.565.10">
    <property type="entry name" value="Histidine kinase-like ATPase, C-terminal domain"/>
    <property type="match status" value="1"/>
</dbReference>
<keyword evidence="3" id="KW-1185">Reference proteome</keyword>
<proteinExistence type="predicted"/>
<dbReference type="PANTHER" id="PTHR15600">
    <property type="entry name" value="SACSIN"/>
    <property type="match status" value="1"/>
</dbReference>
<evidence type="ECO:0000256" key="1">
    <source>
        <dbReference type="SAM" id="MobiDB-lite"/>
    </source>
</evidence>
<dbReference type="Proteomes" id="UP000085678">
    <property type="component" value="Unplaced"/>
</dbReference>
<sequence length="3605" mass="409972">MLDKEGFSQLLPDAVQAKKLKNNTDLHPQNRAWLDKVWGYLCQNFQDLQRFEELPILPVHLNDGRYVQLHLPARSSSISIQLVQHQGKSIPQDIAKHLETLNVFLAASVLDKAGNHRAIFDHRVALPSPDGVLQSLSRQYQYKGNEVITAFNKLDASVRKAFRKFISQSGDIGCHKDVVRKLEIFPRIEIGPQRNSAEFDEKAKMDKKLLALDDAKDAVKLKYLPQVPLPWTLIDVTLPECEHLVKVLDHFVIHTQVSIFSTHILPELEKGGAFAKRFMKDISLFMLQHHELINEKEIVEQVQRLHCIPTRNGFALPSKTCNPQSRILQELFKDQDVFPLNPFTEGTIIPQLEKVGMKNEDDLTADDILTAVKDVDTRAATAADPTSCEVLKRKSQAIASFLGKRPRLLQQFPLSIPNNVCHLKGLLLDLHWLPMCCEPPKNIPYPISLPWWNDTKIFQKPTTLKKMNDVSTYLIGSVQPLWEGIPGDKEAEASIVEHFNMDSPPDVRSVVQQLAILQKNYNEEEKTLFELIVNKIYHFLEQHAEAAIAEVGRQALSQWIWHGNGFASQDQVLCSDSVLDLRPYMYTVPDFFAKDHLPFKSLTSFEPYLDVLIQMKEKYDGSQQLPLGILANSESSDLKLSVEILNQLSKLAKDGGTFPDDIPMPLRSSGQLKFGVSSKCVFLDAEHLGKDISLELEKENVHVLHRDIPIATADDLGVPPLLRHLLKPEDLPFEEFGQGQSLCSIISNILDGYQDGFAFIKEMIQNADDAGATEVRFLFDARENKDYRKSLIDKGMAECQGQALWVYNDTVFKPVDFERIIKVGGGMKKEDAATIGRFGKGFNIVYNITDTPSFISQNNFVIFDPNAHHLGRAIKDKSKPGVKIDLDKTHNRGMIADQLAPFENIFQCRMNNRFNGTLFRLPLRTNQQSQKTELKPGKPYTKEDVLDLFRLTIDRSESLLLFIQNVVKFSLWYLSVNSKDPSDAVEIFIIEKDIPKRCIQPVVNYKTTLPKPAKKLDKEKQQLIQATRILHAASNAVQRKEDHTELKCMCHFSITCSTRPHGGELLQMVAKDKTREYFLTSYMSTGEAFSLAVKGKNEGTLPVASIALPVQSRGNKLKPLPLNPTEGVLFCQLPLPISTSLPVHVSGTFLTTSSRNHLVQRSADDRQNVMAEWNEALLRETLPKAYIFFLEKCKEYCNIGGDFLILWPMAVKQLPEDFLQSFHRKLMTLNEPKLLTDGQCWRNFHEVVYLEPSFQDKVGIGEVAYNIFRWWVKTQPGNKIAVHLPMKIVEQFKSCEMNFNNEYSRQRFYKEVFFANIAEMQAFAKWRDTLMRNDVLPSVTNDEEMASFVRTQKCIPVMPSGNVLETPGKLVSERGMQSIMFTEEDGVFPLQEYREQSYFLQKLGMRCTVGDITWAEVSQCAKQTLSISDRSIRVRRILNILMFIGFKRMEGRGVDDVHVEKCELEELKSIPFLPVLQTFPEYPLPLFDHKKKKDILYDAPQNMGLLKVIDLVGSAMPIVDETLFTRGASTLSHIPPETFQFIGCVTNPGIETIQVQMQAAISYGLRGILANQLSNVQRLMRHIYSYLQELCKQEQDISSALKGLPVVLVDDHFVQPKDVVFSLKNSCEPYLYALPKEYISHFEQLFTCLGVRHQFDVADYIAALKKMSEETISDEDKPNPLIEKAEKVANMLIEQLKEEKSKDLEMLGDIVLPDIHGIFRRANELTVWNPNLPQRKVLFLHRDVRLQDYECLGIKQPHEGVLSKYSSSIPFGQQVQLERSITRILKGYSPEDMFKEVLQNADDAGATEVHFVLDQRTHNSEYVPGESWKQMQGPALCIFNNASFTDSDLTAIATLGSDQSEMENKSRNPYKTGQFGIGFNSVYHITDTPWIVTRGSCFEVLQDPQGKYEDICCVFDPLRKYVPGATVGSPGQLFNLQELAEDYPDVKSCLLEEQFDLQGKTLLRLPLRYLPRVDSCTHQDLPAWKSLDIRKVKDLLETFKAQMPQMLLFLKHIKQIHVSEIDNSTGNIKKKFSSTSEICQNFLNEYRSFHEGVQTVANHLKSRKYGALEIPCSQVTYELTIQTLLDDQPLVDSVWSVVQQLGSSTDNAGHVRHDNNSSNLDAGYTEDDTTGDGAVVNPNSVIQKSEDDGQLTTSDLIEKKFDLLPLGAVAALKDTKEHWKGKAALKEEIDRRFPKDTERQTYSSFSGYKTESIKKHTDYLRQHDYRYVAACFLPLPIKTGLRVMLNGHFELGYEDRRTIPNDDKSSGRWNVFLQENVLAPCYVKLVKHMRNAYLPQSSISKTSWYSIDTCLSTYSRLFPVDLSKIPPWKPLFISFFKTVVAQQVPLLPVLKRCPGMKKEHTDRQENLFQVLWFPPSGIINGESAFFNTLHEVRKDETQTSSACVDQLRKKEELKMSQIVEKILLGAGFNLMHIKDSKFKKCFSDVGFNIPCVSPQSVLEFFKTFEASPACTVGGKLPMPLEKTIFKDTRQLLTFLKYLYQYDQFPQNLNGLPFLVTKDSILRQFTTESKCFYTKHDHLLPELKFSFIHEDLRNFFEEKKLEVKHCNQLQYFTVSDFAELLAQQKATGGRYGCLFPDDGFASPLNKDFPNEEWAGDAWRFISDECKEMSHHKDRYSRTLASLSPLNGCALIPAYVDGRKVLVCIGKAYAVMNFDRPEFIHDDDEQKMMQMLKSLNVAVLLPGACDVIENITGSVFKVDTVLKVLCEKLQESQPPELDSSTKMLRFFSKRVSALKNIGGCKAKLLELPVYRTVYGKILKIGMNRVYTLPRGIPSIDMEAWKTAEGLTFLQHENDLEPLYDFLNFKKLTVVDMYCGFIFKHFEYLSLEGQAHHLKFLYLSYLSDNYATGEKKETRDALLEDLKGLPFLFDSREQCPQTASHFYDPFNKIFVVMQCNFPPSCVQPFDPWQWISFLRIIGMVSSVSKEMFVAYVQEVARTKNADQSKVLGRNLMSNQQEWSAEDLKFILQSVRDIPFVCAQPASQCYVNLMKQYGNSFIPLRSSVPCEHEALVWTSANLLPDWANPWKYSVNCKGLDSHALATELGILQKPTLSMVLCHISALSDKFHASQKGPSSRMIPSCERAVVSEVMKFIYMYLKENGLLNDDTKKALGTKSVILVGDHKRFAKPKRVVLNMYEDKAVPPHLYKAPSEFGEFFSLFTYLGCTESPSVGQYAAVLVDLYKQHKDKDVTKNPNILRSVYRAVNGLFKAMLIFPEQVNSLRCLYLPSKKGLLLSSQKLVYINSPRLTDRIQTLYQYEEFLVDLNECGVRTHNFEDLLNSLPQSLQPKRLKDVVEEHLVENGDTQNSSEQLLAQHIQQRISSTIFAKAIERIARHQWYMVGHITQDSDEKSITNIPIVLHQVKVIGMDEIQTCLKYKAEELEGSLKSQSCFAQMNTATSSSTIIYIREGQESCGGSTDDSVYFTVADVINRLLPDISLNSSILYVVPILKCKEEDIHKELDRLDVRELHDSADHHLQQGMLRTLPVLGTAVPVDVANTLVPVDRELEVDEYVAIVSASLGDGGQGAENGGKLESSQDAKDDGELESFLEVGPEQLYVYGQVKCDFPSDVEVTIGLHTTRVVRRDCVLLFL</sequence>
<evidence type="ECO:0000313" key="4">
    <source>
        <dbReference type="RefSeq" id="XP_023930637.1"/>
    </source>
</evidence>
<dbReference type="InParanoid" id="A0A2R2MKP7"/>
<organism evidence="3 4">
    <name type="scientific">Lingula anatina</name>
    <name type="common">Brachiopod</name>
    <name type="synonym">Lingula unguis</name>
    <dbReference type="NCBI Taxonomy" id="7574"/>
    <lineage>
        <taxon>Eukaryota</taxon>
        <taxon>Metazoa</taxon>
        <taxon>Spiralia</taxon>
        <taxon>Lophotrochozoa</taxon>
        <taxon>Brachiopoda</taxon>
        <taxon>Linguliformea</taxon>
        <taxon>Lingulata</taxon>
        <taxon>Lingulida</taxon>
        <taxon>Linguloidea</taxon>
        <taxon>Lingulidae</taxon>
        <taxon>Lingula</taxon>
    </lineage>
</organism>
<evidence type="ECO:0000259" key="2">
    <source>
        <dbReference type="Pfam" id="PF25794"/>
    </source>
</evidence>
<dbReference type="InterPro" id="IPR036890">
    <property type="entry name" value="HATPase_C_sf"/>
</dbReference>
<reference evidence="4" key="1">
    <citation type="submission" date="2025-08" db="UniProtKB">
        <authorList>
            <consortium name="RefSeq"/>
        </authorList>
    </citation>
    <scope>IDENTIFICATION</scope>
    <source>
        <tissue evidence="4">Gonads</tissue>
    </source>
</reference>
<dbReference type="GeneID" id="112041522"/>
<evidence type="ECO:0000313" key="3">
    <source>
        <dbReference type="Proteomes" id="UP000085678"/>
    </source>
</evidence>
<dbReference type="Pfam" id="PF25794">
    <property type="entry name" value="SACS"/>
    <property type="match status" value="2"/>
</dbReference>
<dbReference type="RefSeq" id="XP_023930637.1">
    <property type="nucleotide sequence ID" value="XM_024074869.1"/>
</dbReference>
<gene>
    <name evidence="4" type="primary">LOC112041522</name>
</gene>
<dbReference type="InterPro" id="IPR052972">
    <property type="entry name" value="Sacsin_chaperone_reg"/>
</dbReference>
<dbReference type="KEGG" id="lak:112041522"/>
<dbReference type="NCBIfam" id="NF047352">
    <property type="entry name" value="P_loop_sacsin"/>
    <property type="match status" value="2"/>
</dbReference>
<accession>A0A2R2MKP7</accession>
<dbReference type="InterPro" id="IPR058210">
    <property type="entry name" value="SACS/Nov_dom"/>
</dbReference>
<name>A0A2R2MKP7_LINAN</name>
<dbReference type="SUPFAM" id="SSF55874">
    <property type="entry name" value="ATPase domain of HSP90 chaperone/DNA topoisomerase II/histidine kinase"/>
    <property type="match status" value="2"/>
</dbReference>